<dbReference type="EMBL" id="JAJEKE010000004">
    <property type="protein sequence ID" value="MCQ1529203.1"/>
    <property type="molecule type" value="Genomic_DNA"/>
</dbReference>
<reference evidence="3 4" key="1">
    <citation type="submission" date="2021-10" db="EMBL/GenBank/DDBJ databases">
        <title>Lutispora strain m25 sp. nov., a thermophilic, non-spore-forming bacterium isolated from a lab-scale methanogenic bioreactor digesting anaerobic sludge.</title>
        <authorList>
            <person name="El Houari A."/>
            <person name="Mcdonald J."/>
        </authorList>
    </citation>
    <scope>NUCLEOTIDE SEQUENCE [LARGE SCALE GENOMIC DNA]</scope>
    <source>
        <strain evidence="4">m25</strain>
    </source>
</reference>
<evidence type="ECO:0000259" key="2">
    <source>
        <dbReference type="Pfam" id="PF03313"/>
    </source>
</evidence>
<gene>
    <name evidence="3" type="ORF">LJD61_06520</name>
</gene>
<dbReference type="GO" id="GO:0003941">
    <property type="term" value="F:L-serine ammonia-lyase activity"/>
    <property type="evidence" value="ECO:0007669"/>
    <property type="project" value="UniProtKB-EC"/>
</dbReference>
<accession>A0ABT1NGD2</accession>
<evidence type="ECO:0000313" key="3">
    <source>
        <dbReference type="EMBL" id="MCQ1529203.1"/>
    </source>
</evidence>
<proteinExistence type="inferred from homology"/>
<dbReference type="RefSeq" id="WP_255226723.1">
    <property type="nucleotide sequence ID" value="NZ_JAJEKE010000004.1"/>
</dbReference>
<dbReference type="Proteomes" id="UP001651880">
    <property type="component" value="Unassembled WGS sequence"/>
</dbReference>
<sequence length="426" mass="44785">MINNEILSILKSEVKPALGCTGPTSVSYAVSVAKDAVGGKVKSVKVKVDRDTYKNSISVGIPGTSKMGLIIAAALGAVCGDSKLGLEVLKNVTPEQEGYAQEFAKDFVEVDICWELKEVGLFIEAYVETENGAGRAIVKRTHTNVVLIEVNGESVYSKEDIGSEAPDNQVDAPIRKFKVKDFYNFSKSIDLRSIMFIKDALDMNVNLSKAGLKNNVGGGFGVGFNNFKGDRAYIKAKSLAAAASDARMAGDNIPAMSCASSGNVGITASVPLLPLCEEYGKSEEEMIRAICLSFLLTIYIKSHIGRLSAMCACAIAAGVGVAAGSAYLLGGSYETVEMAINNIVGSLGGVLCDGAKLGCAMKLSTAVGVAIESAYLAVEGISIPKRDGIVSDSADDTLKLLGKIAREGMVDTDIVMCKAIIDREVK</sequence>
<comment type="similarity">
    <text evidence="1">Belongs to the UPF0597 family.</text>
</comment>
<name>A0ABT1NGD2_9FIRM</name>
<dbReference type="PIRSF" id="PIRSF006054">
    <property type="entry name" value="UCP006054"/>
    <property type="match status" value="1"/>
</dbReference>
<comment type="caution">
    <text evidence="3">The sequence shown here is derived from an EMBL/GenBank/DDBJ whole genome shotgun (WGS) entry which is preliminary data.</text>
</comment>
<evidence type="ECO:0000313" key="4">
    <source>
        <dbReference type="Proteomes" id="UP001651880"/>
    </source>
</evidence>
<dbReference type="PANTHER" id="PTHR30501">
    <property type="entry name" value="UPF0597 PROTEIN YHAM"/>
    <property type="match status" value="1"/>
</dbReference>
<keyword evidence="3" id="KW-0456">Lyase</keyword>
<dbReference type="PANTHER" id="PTHR30501:SF2">
    <property type="entry name" value="UPF0597 PROTEIN YHAM"/>
    <property type="match status" value="1"/>
</dbReference>
<dbReference type="Pfam" id="PF03313">
    <property type="entry name" value="SDH_alpha"/>
    <property type="match status" value="1"/>
</dbReference>
<feature type="domain" description="Serine dehydratase-like alpha subunit" evidence="2">
    <location>
        <begin position="85"/>
        <end position="416"/>
    </location>
</feature>
<protein>
    <recommendedName>
        <fullName evidence="1">UPF0597 protein LJD61_06520</fullName>
    </recommendedName>
</protein>
<dbReference type="InterPro" id="IPR021144">
    <property type="entry name" value="UPF0597"/>
</dbReference>
<keyword evidence="4" id="KW-1185">Reference proteome</keyword>
<organism evidence="3 4">
    <name type="scientific">Lutispora saccharofermentans</name>
    <dbReference type="NCBI Taxonomy" id="3024236"/>
    <lineage>
        <taxon>Bacteria</taxon>
        <taxon>Bacillati</taxon>
        <taxon>Bacillota</taxon>
        <taxon>Clostridia</taxon>
        <taxon>Lutisporales</taxon>
        <taxon>Lutisporaceae</taxon>
        <taxon>Lutispora</taxon>
    </lineage>
</organism>
<dbReference type="HAMAP" id="MF_01845">
    <property type="entry name" value="UPF0597"/>
    <property type="match status" value="1"/>
</dbReference>
<dbReference type="InterPro" id="IPR005130">
    <property type="entry name" value="Ser_deHydtase-like_asu"/>
</dbReference>
<evidence type="ECO:0000256" key="1">
    <source>
        <dbReference type="HAMAP-Rule" id="MF_01845"/>
    </source>
</evidence>